<feature type="transmembrane region" description="Helical" evidence="6">
    <location>
        <begin position="358"/>
        <end position="380"/>
    </location>
</feature>
<evidence type="ECO:0000256" key="6">
    <source>
        <dbReference type="SAM" id="Phobius"/>
    </source>
</evidence>
<organism evidence="7 8">
    <name type="scientific">Effusibacillus consociatus</name>
    <dbReference type="NCBI Taxonomy" id="1117041"/>
    <lineage>
        <taxon>Bacteria</taxon>
        <taxon>Bacillati</taxon>
        <taxon>Bacillota</taxon>
        <taxon>Bacilli</taxon>
        <taxon>Bacillales</taxon>
        <taxon>Alicyclobacillaceae</taxon>
        <taxon>Effusibacillus</taxon>
    </lineage>
</organism>
<evidence type="ECO:0000256" key="2">
    <source>
        <dbReference type="ARBA" id="ARBA00022692"/>
    </source>
</evidence>
<keyword evidence="3" id="KW-0133">Cell shape</keyword>
<dbReference type="PANTHER" id="PTHR30474">
    <property type="entry name" value="CELL CYCLE PROTEIN"/>
    <property type="match status" value="1"/>
</dbReference>
<dbReference type="Proteomes" id="UP001596002">
    <property type="component" value="Unassembled WGS sequence"/>
</dbReference>
<evidence type="ECO:0000256" key="3">
    <source>
        <dbReference type="ARBA" id="ARBA00022960"/>
    </source>
</evidence>
<comment type="subcellular location">
    <subcellularLocation>
        <location evidence="1">Membrane</location>
        <topology evidence="1">Multi-pass membrane protein</topology>
    </subcellularLocation>
</comment>
<evidence type="ECO:0000256" key="1">
    <source>
        <dbReference type="ARBA" id="ARBA00004141"/>
    </source>
</evidence>
<evidence type="ECO:0000313" key="8">
    <source>
        <dbReference type="Proteomes" id="UP001596002"/>
    </source>
</evidence>
<keyword evidence="5 6" id="KW-0472">Membrane</keyword>
<name>A0ABV9Q659_9BACL</name>
<evidence type="ECO:0000313" key="7">
    <source>
        <dbReference type="EMBL" id="MFC4768147.1"/>
    </source>
</evidence>
<reference evidence="8" key="1">
    <citation type="journal article" date="2019" name="Int. J. Syst. Evol. Microbiol.">
        <title>The Global Catalogue of Microorganisms (GCM) 10K type strain sequencing project: providing services to taxonomists for standard genome sequencing and annotation.</title>
        <authorList>
            <consortium name="The Broad Institute Genomics Platform"/>
            <consortium name="The Broad Institute Genome Sequencing Center for Infectious Disease"/>
            <person name="Wu L."/>
            <person name="Ma J."/>
        </authorList>
    </citation>
    <scope>NUCLEOTIDE SEQUENCE [LARGE SCALE GENOMIC DNA]</scope>
    <source>
        <strain evidence="8">WYCCWR 12678</strain>
    </source>
</reference>
<evidence type="ECO:0000256" key="5">
    <source>
        <dbReference type="ARBA" id="ARBA00023136"/>
    </source>
</evidence>
<sequence>MLVSLDWLKRHARDFDFVLLFVLVAISVISFLAVYSSTITRPGLGDYYQKQIIWQTLGFAVFFGLVLTDFRMFTNTRLLMIGYGITMLLLVIVLFMPEINGQKSWIPFPGFQLQPSELGKLFSILGMSAYMAKVKDKEEEFRLKHFWRVSAIWFAPLFLIMLEPDLGQGMVMVGLFSAMMVLFLKRKLLIWFGSLAGIFVVLYFVAIYAFPQTYLKVVDLLPLKEYQKARFQVVIDPEKAGEWGYQVHQAIIAIGNGGLPGRGLTGGSQTQGAFVPEQQTDMIFSAIGEDFGFIGTSLLIILFFIMLQRMVKIATSTPDAFGTFFITGAIGMFGFQIFENIGMNLAVMPATGITLPFVSYGGTSLLTNFIIMGIVQSVAIRRRKLRF</sequence>
<feature type="transmembrane region" description="Helical" evidence="6">
    <location>
        <begin position="189"/>
        <end position="210"/>
    </location>
</feature>
<dbReference type="RefSeq" id="WP_380026071.1">
    <property type="nucleotide sequence ID" value="NZ_JBHSHC010000096.1"/>
</dbReference>
<keyword evidence="8" id="KW-1185">Reference proteome</keyword>
<proteinExistence type="predicted"/>
<feature type="transmembrane region" description="Helical" evidence="6">
    <location>
        <begin position="77"/>
        <end position="97"/>
    </location>
</feature>
<keyword evidence="4 6" id="KW-1133">Transmembrane helix</keyword>
<protein>
    <submittedName>
        <fullName evidence="7">FtsW/RodA/SpoVE family cell cycle protein</fullName>
    </submittedName>
</protein>
<feature type="transmembrane region" description="Helical" evidence="6">
    <location>
        <begin position="17"/>
        <end position="40"/>
    </location>
</feature>
<feature type="transmembrane region" description="Helical" evidence="6">
    <location>
        <begin position="117"/>
        <end position="134"/>
    </location>
</feature>
<feature type="transmembrane region" description="Helical" evidence="6">
    <location>
        <begin position="291"/>
        <end position="308"/>
    </location>
</feature>
<feature type="transmembrane region" description="Helical" evidence="6">
    <location>
        <begin position="52"/>
        <end position="70"/>
    </location>
</feature>
<gene>
    <name evidence="7" type="ORF">ACFO8Q_12390</name>
</gene>
<feature type="transmembrane region" description="Helical" evidence="6">
    <location>
        <begin position="146"/>
        <end position="162"/>
    </location>
</feature>
<keyword evidence="2 6" id="KW-0812">Transmembrane</keyword>
<dbReference type="EMBL" id="JBHSHC010000096">
    <property type="protein sequence ID" value="MFC4768147.1"/>
    <property type="molecule type" value="Genomic_DNA"/>
</dbReference>
<dbReference type="InterPro" id="IPR001182">
    <property type="entry name" value="FtsW/RodA"/>
</dbReference>
<comment type="caution">
    <text evidence="7">The sequence shown here is derived from an EMBL/GenBank/DDBJ whole genome shotgun (WGS) entry which is preliminary data.</text>
</comment>
<evidence type="ECO:0000256" key="4">
    <source>
        <dbReference type="ARBA" id="ARBA00022989"/>
    </source>
</evidence>
<dbReference type="Pfam" id="PF01098">
    <property type="entry name" value="FTSW_RODA_SPOVE"/>
    <property type="match status" value="1"/>
</dbReference>
<feature type="transmembrane region" description="Helical" evidence="6">
    <location>
        <begin position="320"/>
        <end position="338"/>
    </location>
</feature>
<accession>A0ABV9Q659</accession>
<feature type="transmembrane region" description="Helical" evidence="6">
    <location>
        <begin position="168"/>
        <end position="184"/>
    </location>
</feature>